<accession>A0AAN8ESV0</accession>
<sequence>MALALRVIIHAIGGFHIQSHIDRDDYFRMDLSLAQENETDQFEKLRADEFIKYVLSDYGSIMHYKPNDFQAIYPSNGSHEITPHDERYLRTIGSRIPSFYDIVLISKHYNCSCTFHFN</sequence>
<evidence type="ECO:0000256" key="1">
    <source>
        <dbReference type="PROSITE-ProRule" id="PRU01211"/>
    </source>
</evidence>
<dbReference type="Proteomes" id="UP001331761">
    <property type="component" value="Unassembled WGS sequence"/>
</dbReference>
<dbReference type="AlphaFoldDB" id="A0AAN8ESV0"/>
<organism evidence="3 4">
    <name type="scientific">Trichostrongylus colubriformis</name>
    <name type="common">Black scour worm</name>
    <dbReference type="NCBI Taxonomy" id="6319"/>
    <lineage>
        <taxon>Eukaryota</taxon>
        <taxon>Metazoa</taxon>
        <taxon>Ecdysozoa</taxon>
        <taxon>Nematoda</taxon>
        <taxon>Chromadorea</taxon>
        <taxon>Rhabditida</taxon>
        <taxon>Rhabditina</taxon>
        <taxon>Rhabditomorpha</taxon>
        <taxon>Strongyloidea</taxon>
        <taxon>Trichostrongylidae</taxon>
        <taxon>Trichostrongylus</taxon>
    </lineage>
</organism>
<evidence type="ECO:0000313" key="3">
    <source>
        <dbReference type="EMBL" id="KAK5966180.1"/>
    </source>
</evidence>
<dbReference type="InterPro" id="IPR024079">
    <property type="entry name" value="MetalloPept_cat_dom_sf"/>
</dbReference>
<dbReference type="PROSITE" id="PS51864">
    <property type="entry name" value="ASTACIN"/>
    <property type="match status" value="1"/>
</dbReference>
<evidence type="ECO:0000313" key="4">
    <source>
        <dbReference type="Proteomes" id="UP001331761"/>
    </source>
</evidence>
<proteinExistence type="predicted"/>
<dbReference type="EMBL" id="WIXE01023785">
    <property type="protein sequence ID" value="KAK5966180.1"/>
    <property type="molecule type" value="Genomic_DNA"/>
</dbReference>
<name>A0AAN8ESV0_TRICO</name>
<dbReference type="GO" id="GO:0004222">
    <property type="term" value="F:metalloendopeptidase activity"/>
    <property type="evidence" value="ECO:0007669"/>
    <property type="project" value="InterPro"/>
</dbReference>
<dbReference type="GO" id="GO:0006508">
    <property type="term" value="P:proteolysis"/>
    <property type="evidence" value="ECO:0007669"/>
    <property type="project" value="InterPro"/>
</dbReference>
<protein>
    <submittedName>
        <fullName evidence="3">Metalloendopeptidase</fullName>
    </submittedName>
</protein>
<dbReference type="Gene3D" id="3.40.390.10">
    <property type="entry name" value="Collagenase (Catalytic Domain)"/>
    <property type="match status" value="1"/>
</dbReference>
<comment type="caution">
    <text evidence="3">The sequence shown here is derived from an EMBL/GenBank/DDBJ whole genome shotgun (WGS) entry which is preliminary data.</text>
</comment>
<feature type="domain" description="Peptidase M12A" evidence="2">
    <location>
        <begin position="1"/>
        <end position="112"/>
    </location>
</feature>
<dbReference type="InterPro" id="IPR001506">
    <property type="entry name" value="Peptidase_M12A"/>
</dbReference>
<dbReference type="Pfam" id="PF01400">
    <property type="entry name" value="Astacin"/>
    <property type="match status" value="1"/>
</dbReference>
<dbReference type="PANTHER" id="PTHR10127:SF831">
    <property type="entry name" value="ZINC METALLOPROTEINASE NAS-37"/>
    <property type="match status" value="1"/>
</dbReference>
<comment type="caution">
    <text evidence="1">Lacks conserved residue(s) required for the propagation of feature annotation.</text>
</comment>
<dbReference type="PANTHER" id="PTHR10127">
    <property type="entry name" value="DISCOIDIN, CUB, EGF, LAMININ , AND ZINC METALLOPROTEASE DOMAIN CONTAINING"/>
    <property type="match status" value="1"/>
</dbReference>
<gene>
    <name evidence="3" type="ORF">GCK32_019358</name>
</gene>
<keyword evidence="4" id="KW-1185">Reference proteome</keyword>
<reference evidence="3 4" key="1">
    <citation type="submission" date="2019-10" db="EMBL/GenBank/DDBJ databases">
        <title>Assembly and Annotation for the nematode Trichostrongylus colubriformis.</title>
        <authorList>
            <person name="Martin J."/>
        </authorList>
    </citation>
    <scope>NUCLEOTIDE SEQUENCE [LARGE SCALE GENOMIC DNA]</scope>
    <source>
        <strain evidence="3">G859</strain>
        <tissue evidence="3">Whole worm</tissue>
    </source>
</reference>
<evidence type="ECO:0000259" key="2">
    <source>
        <dbReference type="PROSITE" id="PS51864"/>
    </source>
</evidence>
<dbReference type="SUPFAM" id="SSF55486">
    <property type="entry name" value="Metalloproteases ('zincins'), catalytic domain"/>
    <property type="match status" value="1"/>
</dbReference>